<dbReference type="InterPro" id="IPR036643">
    <property type="entry name" value="RNApol_insert_sf"/>
</dbReference>
<accession>A0A6C0ALP7</accession>
<dbReference type="SMART" id="SM00662">
    <property type="entry name" value="RPOLD"/>
    <property type="match status" value="1"/>
</dbReference>
<dbReference type="GO" id="GO:0003899">
    <property type="term" value="F:DNA-directed RNA polymerase activity"/>
    <property type="evidence" value="ECO:0007669"/>
    <property type="project" value="InterPro"/>
</dbReference>
<evidence type="ECO:0000313" key="4">
    <source>
        <dbReference type="EMBL" id="QHS80370.1"/>
    </source>
</evidence>
<evidence type="ECO:0000256" key="1">
    <source>
        <dbReference type="ARBA" id="ARBA00022478"/>
    </source>
</evidence>
<evidence type="ECO:0000256" key="2">
    <source>
        <dbReference type="ARBA" id="ARBA00023163"/>
    </source>
</evidence>
<proteinExistence type="predicted"/>
<dbReference type="InterPro" id="IPR011263">
    <property type="entry name" value="DNA-dir_RNA_pol_RpoA/D/Rpb3"/>
</dbReference>
<organism evidence="4">
    <name type="scientific">viral metagenome</name>
    <dbReference type="NCBI Taxonomy" id="1070528"/>
    <lineage>
        <taxon>unclassified sequences</taxon>
        <taxon>metagenomes</taxon>
        <taxon>organismal metagenomes</taxon>
    </lineage>
</organism>
<keyword evidence="1" id="KW-0240">DNA-directed RNA polymerase</keyword>
<dbReference type="AlphaFoldDB" id="A0A6C0ALP7"/>
<dbReference type="SUPFAM" id="SSF55257">
    <property type="entry name" value="RBP11-like subunits of RNA polymerase"/>
    <property type="match status" value="2"/>
</dbReference>
<dbReference type="GO" id="GO:0046983">
    <property type="term" value="F:protein dimerization activity"/>
    <property type="evidence" value="ECO:0007669"/>
    <property type="project" value="InterPro"/>
</dbReference>
<evidence type="ECO:0000259" key="3">
    <source>
        <dbReference type="SMART" id="SM00662"/>
    </source>
</evidence>
<keyword evidence="2" id="KW-0804">Transcription</keyword>
<dbReference type="Pfam" id="PF01193">
    <property type="entry name" value="RNA_pol_L"/>
    <property type="match status" value="1"/>
</dbReference>
<dbReference type="PANTHER" id="PTHR11800">
    <property type="entry name" value="DNA-DIRECTED RNA POLYMERASE"/>
    <property type="match status" value="1"/>
</dbReference>
<dbReference type="PANTHER" id="PTHR11800:SF2">
    <property type="entry name" value="DNA-DIRECTED RNA POLYMERASE II SUBUNIT RPB3"/>
    <property type="match status" value="1"/>
</dbReference>
<feature type="domain" description="DNA-directed RNA polymerase RpoA/D/Rpb3-type" evidence="3">
    <location>
        <begin position="29"/>
        <end position="281"/>
    </location>
</feature>
<dbReference type="GO" id="GO:0006366">
    <property type="term" value="P:transcription by RNA polymerase II"/>
    <property type="evidence" value="ECO:0007669"/>
    <property type="project" value="TreeGrafter"/>
</dbReference>
<protein>
    <recommendedName>
        <fullName evidence="3">DNA-directed RNA polymerase RpoA/D/Rpb3-type domain-containing protein</fullName>
    </recommendedName>
</protein>
<dbReference type="GO" id="GO:0005665">
    <property type="term" value="C:RNA polymerase II, core complex"/>
    <property type="evidence" value="ECO:0007669"/>
    <property type="project" value="TreeGrafter"/>
</dbReference>
<sequence length="384" mass="44303">MSSPEKENSQQKTSVNLPNITNIFETNAILNFTVENTNVSIVNGLRRTIFSNIESVVFKCNPYKESLVTFEKNNTQLNNEVLKQRLECIPIHITDPKAPLERLEVHIHEKNDSDTMKYVTTEHFKVYDVNTKTYLSETQKNNIFPPNEITKDYILFARLRPRISKNIPYEEIKITAKLMRSSAEKNGAYNVTSTCAYGPSVDVAKQDEVWKKKEDELTNAGLTQEEISLEKKSWFVHEGLRITIPNNYDFIIETIGIYKNTYIVQQACNNIISKLNKIIKNIETGSFTINSSKSNIQNSHDVILHGEDYTIGKIIEYVLFENYFKVGNLTFVGFIKEHPHDNYSIIRVAFPTETNDNIELYKMLQDSCRILIKIYEKISADITM</sequence>
<dbReference type="InterPro" id="IPR036603">
    <property type="entry name" value="RBP11-like"/>
</dbReference>
<dbReference type="Gene3D" id="3.30.1360.10">
    <property type="entry name" value="RNA polymerase, RBP11-like subunit"/>
    <property type="match status" value="2"/>
</dbReference>
<name>A0A6C0ALP7_9ZZZZ</name>
<reference evidence="4" key="1">
    <citation type="journal article" date="2020" name="Nature">
        <title>Giant virus diversity and host interactions through global metagenomics.</title>
        <authorList>
            <person name="Schulz F."/>
            <person name="Roux S."/>
            <person name="Paez-Espino D."/>
            <person name="Jungbluth S."/>
            <person name="Walsh D.A."/>
            <person name="Denef V.J."/>
            <person name="McMahon K.D."/>
            <person name="Konstantinidis K.T."/>
            <person name="Eloe-Fadrosh E.A."/>
            <person name="Kyrpides N.C."/>
            <person name="Woyke T."/>
        </authorList>
    </citation>
    <scope>NUCLEOTIDE SEQUENCE</scope>
    <source>
        <strain evidence="4">GVMAG-S-1039698-54</strain>
    </source>
</reference>
<dbReference type="Gene3D" id="2.170.120.12">
    <property type="entry name" value="DNA-directed RNA polymerase, insert domain"/>
    <property type="match status" value="1"/>
</dbReference>
<dbReference type="InterPro" id="IPR050518">
    <property type="entry name" value="Rpo3/RPB3_RNA_Pol_subunit"/>
</dbReference>
<dbReference type="EMBL" id="MN740678">
    <property type="protein sequence ID" value="QHS80370.1"/>
    <property type="molecule type" value="Genomic_DNA"/>
</dbReference>